<dbReference type="EMBL" id="JTJQ01000044">
    <property type="protein sequence ID" value="OBW98325.1"/>
    <property type="molecule type" value="Genomic_DNA"/>
</dbReference>
<evidence type="ECO:0000256" key="1">
    <source>
        <dbReference type="SAM" id="SignalP"/>
    </source>
</evidence>
<evidence type="ECO:0000313" key="2">
    <source>
        <dbReference type="EMBL" id="OBW98325.1"/>
    </source>
</evidence>
<reference evidence="2 3" key="1">
    <citation type="submission" date="2014-11" db="EMBL/GenBank/DDBJ databases">
        <title>Pan-genome of Gallibacterium spp.</title>
        <authorList>
            <person name="Kudirkiene E."/>
            <person name="Bojesen A.M."/>
        </authorList>
    </citation>
    <scope>NUCLEOTIDE SEQUENCE [LARGE SCALE GENOMIC DNA]</scope>
    <source>
        <strain evidence="2 3">Gerl. 2740/89</strain>
    </source>
</reference>
<name>A0AB36DTP0_9PAST</name>
<dbReference type="Proteomes" id="UP000092594">
    <property type="component" value="Unassembled WGS sequence"/>
</dbReference>
<keyword evidence="3" id="KW-1185">Reference proteome</keyword>
<dbReference type="RefSeq" id="WP_065231695.1">
    <property type="nucleotide sequence ID" value="NZ_JTJP01000067.1"/>
</dbReference>
<feature type="chain" id="PRO_5044238422" evidence="1">
    <location>
        <begin position="24"/>
        <end position="158"/>
    </location>
</feature>
<accession>A0AB36DTP0</accession>
<gene>
    <name evidence="2" type="ORF">QV05_10810</name>
</gene>
<dbReference type="AlphaFoldDB" id="A0AB36DTP0"/>
<proteinExistence type="predicted"/>
<comment type="caution">
    <text evidence="2">The sequence shown here is derived from an EMBL/GenBank/DDBJ whole genome shotgun (WGS) entry which is preliminary data.</text>
</comment>
<organism evidence="2 3">
    <name type="scientific">Gallibacterium genomosp. 1</name>
    <dbReference type="NCBI Taxonomy" id="155515"/>
    <lineage>
        <taxon>Bacteria</taxon>
        <taxon>Pseudomonadati</taxon>
        <taxon>Pseudomonadota</taxon>
        <taxon>Gammaproteobacteria</taxon>
        <taxon>Pasteurellales</taxon>
        <taxon>Pasteurellaceae</taxon>
        <taxon>Gallibacterium</taxon>
    </lineage>
</organism>
<keyword evidence="1" id="KW-0732">Signal</keyword>
<protein>
    <submittedName>
        <fullName evidence="2">Uncharacterized protein</fullName>
    </submittedName>
</protein>
<evidence type="ECO:0000313" key="3">
    <source>
        <dbReference type="Proteomes" id="UP000092594"/>
    </source>
</evidence>
<sequence length="158" mass="17579">MKKFIQMLSVAMLALGVVNTVSAKAATTEMVDEKLSWSELRSILESEDLMRFQAQREGVQIYATGDNEIWKNLNVRVSSVGVSLLNSRILFIAYLPETQCNEKTITDWNGQLFGAYIIKNGKNCNLVTTMNLIGGISKNNIKSTITIFAALVKKISVR</sequence>
<feature type="signal peptide" evidence="1">
    <location>
        <begin position="1"/>
        <end position="23"/>
    </location>
</feature>